<evidence type="ECO:0000256" key="1">
    <source>
        <dbReference type="ARBA" id="ARBA00006096"/>
    </source>
</evidence>
<feature type="signal peptide" evidence="3">
    <location>
        <begin position="1"/>
        <end position="44"/>
    </location>
</feature>
<dbReference type="InterPro" id="IPR000667">
    <property type="entry name" value="Peptidase_S13"/>
</dbReference>
<organism evidence="4 5">
    <name type="scientific">Geoanaerobacter pelophilus</name>
    <dbReference type="NCBI Taxonomy" id="60036"/>
    <lineage>
        <taxon>Bacteria</taxon>
        <taxon>Pseudomonadati</taxon>
        <taxon>Thermodesulfobacteriota</taxon>
        <taxon>Desulfuromonadia</taxon>
        <taxon>Geobacterales</taxon>
        <taxon>Geobacteraceae</taxon>
        <taxon>Geoanaerobacter</taxon>
    </lineage>
</organism>
<reference evidence="5" key="1">
    <citation type="submission" date="2017-05" db="EMBL/GenBank/DDBJ databases">
        <title>Draft genome sequence of Geobacter pelophilus, a iron(III)-reducing bacteria.</title>
        <authorList>
            <person name="Aoyagi T."/>
            <person name="Koike H."/>
            <person name="Morita T."/>
            <person name="Sato Y."/>
            <person name="Habe H."/>
            <person name="Hori T."/>
        </authorList>
    </citation>
    <scope>NUCLEOTIDE SEQUENCE [LARGE SCALE GENOMIC DNA]</scope>
    <source>
        <strain evidence="5">Drf2</strain>
    </source>
</reference>
<comment type="caution">
    <text evidence="4">The sequence shown here is derived from an EMBL/GenBank/DDBJ whole genome shotgun (WGS) entry which is preliminary data.</text>
</comment>
<protein>
    <submittedName>
        <fullName evidence="4">D-alanyl-D-alanine carboxypeptidase</fullName>
    </submittedName>
</protein>
<dbReference type="Pfam" id="PF02113">
    <property type="entry name" value="Peptidase_S13"/>
    <property type="match status" value="1"/>
</dbReference>
<proteinExistence type="inferred from homology"/>
<name>A0ABQ0MNW5_9BACT</name>
<dbReference type="Proteomes" id="UP000194153">
    <property type="component" value="Unassembled WGS sequence"/>
</dbReference>
<dbReference type="PANTHER" id="PTHR30023">
    <property type="entry name" value="D-ALANYL-D-ALANINE CARBOXYPEPTIDASE"/>
    <property type="match status" value="1"/>
</dbReference>
<dbReference type="EMBL" id="BDQG01000001">
    <property type="protein sequence ID" value="GAW68768.1"/>
    <property type="molecule type" value="Genomic_DNA"/>
</dbReference>
<dbReference type="GO" id="GO:0004180">
    <property type="term" value="F:carboxypeptidase activity"/>
    <property type="evidence" value="ECO:0007669"/>
    <property type="project" value="UniProtKB-KW"/>
</dbReference>
<dbReference type="PRINTS" id="PR00922">
    <property type="entry name" value="DADACBPTASE3"/>
</dbReference>
<keyword evidence="5" id="KW-1185">Reference proteome</keyword>
<dbReference type="SUPFAM" id="SSF56601">
    <property type="entry name" value="beta-lactamase/transpeptidase-like"/>
    <property type="match status" value="1"/>
</dbReference>
<dbReference type="NCBIfam" id="TIGR00666">
    <property type="entry name" value="PBP4"/>
    <property type="match status" value="1"/>
</dbReference>
<keyword evidence="4" id="KW-0645">Protease</keyword>
<dbReference type="Gene3D" id="3.40.710.10">
    <property type="entry name" value="DD-peptidase/beta-lactamase superfamily"/>
    <property type="match status" value="2"/>
</dbReference>
<sequence>MYKAKTRCFLYLRRRKAMSHLCKTVWVVLSLLIIAAGSPVAAFAGPTAPPVRAESGVPGDSTAHLKKEIDGILSRDFLPATTAGIKVVSLTHGDTIYEFNPRLLLVPASTQKVFTAAAALSVLGPEREVATTVVLDAAAARIYLKGCGDSLLSAADLTALASAAAQKMGKGKEYALAADLSCFDDLYRGMGWMWDDDEMMISPLSVNHNAVSVLVQPGPKAGAPAVVSAEPRTPYYTLENLARTGSAGDTNSIQASRRPGERENVVTVTGAIASGSSPVVRQASVWRPELMALALFRDALRAQGIKVTTMTTAPAPVGATEVARTSRRLEELVRFALKTSDNVTAESLLKLLGLHATGKPGSAEAGSVVVRGYLAKQGIAKGNVVVADGSGLSRYNLSSAETMIQTLRAIYRDPLLYRVFQESLPVAGKDGTLKNRMKGSCAEGKVRGKTGNMKGLSSLAGYATSADGEPLAFSIMIQNYAVFGGQAREFQDRIAKLLCGFRRTK</sequence>
<evidence type="ECO:0000313" key="5">
    <source>
        <dbReference type="Proteomes" id="UP000194153"/>
    </source>
</evidence>
<evidence type="ECO:0000256" key="3">
    <source>
        <dbReference type="SAM" id="SignalP"/>
    </source>
</evidence>
<evidence type="ECO:0000256" key="2">
    <source>
        <dbReference type="ARBA" id="ARBA00022801"/>
    </source>
</evidence>
<dbReference type="InterPro" id="IPR012338">
    <property type="entry name" value="Beta-lactam/transpept-like"/>
</dbReference>
<keyword evidence="2" id="KW-0378">Hydrolase</keyword>
<accession>A0ABQ0MNW5</accession>
<feature type="chain" id="PRO_5047517364" evidence="3">
    <location>
        <begin position="45"/>
        <end position="505"/>
    </location>
</feature>
<keyword evidence="4" id="KW-0121">Carboxypeptidase</keyword>
<dbReference type="PANTHER" id="PTHR30023:SF0">
    <property type="entry name" value="PENICILLIN-SENSITIVE CARBOXYPEPTIDASE A"/>
    <property type="match status" value="1"/>
</dbReference>
<gene>
    <name evidence="4" type="ORF">GPEL0_01r5253</name>
</gene>
<keyword evidence="3" id="KW-0732">Signal</keyword>
<comment type="similarity">
    <text evidence="1">Belongs to the peptidase S13 family.</text>
</comment>
<evidence type="ECO:0000313" key="4">
    <source>
        <dbReference type="EMBL" id="GAW68768.1"/>
    </source>
</evidence>